<feature type="transmembrane region" description="Helical" evidence="2">
    <location>
        <begin position="72"/>
        <end position="97"/>
    </location>
</feature>
<proteinExistence type="predicted"/>
<comment type="caution">
    <text evidence="4">The sequence shown here is derived from an EMBL/GenBank/DDBJ whole genome shotgun (WGS) entry which is preliminary data.</text>
</comment>
<gene>
    <name evidence="4" type="ORF">Aau02nite_07520</name>
</gene>
<dbReference type="Pfam" id="PF13845">
    <property type="entry name" value="Septum_form"/>
    <property type="match status" value="1"/>
</dbReference>
<reference evidence="4" key="1">
    <citation type="submission" date="2021-03" db="EMBL/GenBank/DDBJ databases">
        <title>Whole genome shotgun sequence of Actinoplanes auranticolor NBRC 12245.</title>
        <authorList>
            <person name="Komaki H."/>
            <person name="Tamura T."/>
        </authorList>
    </citation>
    <scope>NUCLEOTIDE SEQUENCE</scope>
    <source>
        <strain evidence="4">NBRC 12245</strain>
    </source>
</reference>
<dbReference type="Proteomes" id="UP000681340">
    <property type="component" value="Unassembled WGS sequence"/>
</dbReference>
<feature type="transmembrane region" description="Helical" evidence="2">
    <location>
        <begin position="36"/>
        <end position="60"/>
    </location>
</feature>
<protein>
    <recommendedName>
        <fullName evidence="3">Septum formation-related domain-containing protein</fullName>
    </recommendedName>
</protein>
<organism evidence="4 5">
    <name type="scientific">Actinoplanes auranticolor</name>
    <dbReference type="NCBI Taxonomy" id="47988"/>
    <lineage>
        <taxon>Bacteria</taxon>
        <taxon>Bacillati</taxon>
        <taxon>Actinomycetota</taxon>
        <taxon>Actinomycetes</taxon>
        <taxon>Micromonosporales</taxon>
        <taxon>Micromonosporaceae</taxon>
        <taxon>Actinoplanes</taxon>
    </lineage>
</organism>
<keyword evidence="5" id="KW-1185">Reference proteome</keyword>
<evidence type="ECO:0000259" key="3">
    <source>
        <dbReference type="Pfam" id="PF13845"/>
    </source>
</evidence>
<evidence type="ECO:0000256" key="1">
    <source>
        <dbReference type="SAM" id="MobiDB-lite"/>
    </source>
</evidence>
<sequence>MPAVDHQPPPGPRYPAYTPPPPPGPAWNGKTNGFSIASLALALLGCAGLPSVIFGVIGLRQSKRNGDRRGRFYAIAALVICGCWVLAIGVVVGVAVARDAADGPDRDATGAINGARSIKVTDLRAGDCLQDVRSQTGSHVDVVPCATSHYSEVFAVFPLPPGEWPGDARVKGTAQAGCDDRFAAYAGVELDEDSWTVLAVPPEELGWPSERDALCVAHHLRVPKTGSLRR</sequence>
<feature type="domain" description="Septum formation-related" evidence="3">
    <location>
        <begin position="107"/>
        <end position="194"/>
    </location>
</feature>
<feature type="compositionally biased region" description="Pro residues" evidence="1">
    <location>
        <begin position="7"/>
        <end position="25"/>
    </location>
</feature>
<name>A0A919S3J2_9ACTN</name>
<evidence type="ECO:0000256" key="2">
    <source>
        <dbReference type="SAM" id="Phobius"/>
    </source>
</evidence>
<dbReference type="InterPro" id="IPR026004">
    <property type="entry name" value="Septum_form"/>
</dbReference>
<evidence type="ECO:0000313" key="4">
    <source>
        <dbReference type="EMBL" id="GIM63973.1"/>
    </source>
</evidence>
<keyword evidence="2" id="KW-0812">Transmembrane</keyword>
<dbReference type="AlphaFoldDB" id="A0A919S3J2"/>
<accession>A0A919S3J2</accession>
<dbReference type="EMBL" id="BOQL01000006">
    <property type="protein sequence ID" value="GIM63973.1"/>
    <property type="molecule type" value="Genomic_DNA"/>
</dbReference>
<feature type="region of interest" description="Disordered" evidence="1">
    <location>
        <begin position="1"/>
        <end position="26"/>
    </location>
</feature>
<evidence type="ECO:0000313" key="5">
    <source>
        <dbReference type="Proteomes" id="UP000681340"/>
    </source>
</evidence>
<keyword evidence="2" id="KW-1133">Transmembrane helix</keyword>
<keyword evidence="2" id="KW-0472">Membrane</keyword>